<name>N1WLT0_9LEPT</name>
<dbReference type="EMBL" id="AOHC02000026">
    <property type="protein sequence ID" value="EMY78114.1"/>
    <property type="molecule type" value="Genomic_DNA"/>
</dbReference>
<dbReference type="Proteomes" id="UP000012313">
    <property type="component" value="Unassembled WGS sequence"/>
</dbReference>
<feature type="compositionally biased region" description="Basic and acidic residues" evidence="1">
    <location>
        <begin position="298"/>
        <end position="323"/>
    </location>
</feature>
<dbReference type="STRING" id="1218598.LEP1GSC060_1755"/>
<feature type="compositionally biased region" description="Polar residues" evidence="1">
    <location>
        <begin position="288"/>
        <end position="297"/>
    </location>
</feature>
<evidence type="ECO:0000313" key="3">
    <source>
        <dbReference type="Proteomes" id="UP000012313"/>
    </source>
</evidence>
<evidence type="ECO:0000256" key="1">
    <source>
        <dbReference type="SAM" id="MobiDB-lite"/>
    </source>
</evidence>
<accession>N1WLT0</accession>
<keyword evidence="3" id="KW-1185">Reference proteome</keyword>
<protein>
    <submittedName>
        <fullName evidence="2">Uncharacterized protein</fullName>
    </submittedName>
</protein>
<sequence>MDFFSKELRFFSNLHSEKRFLRTASGVGKSKFNFLRPENSFRKFQVPFCFCVFLLSFGSWDAEDQSGVYRSELDPTFFAVRENSGLSWGGLFTTRKNFPPSYGAWFEFPFWKRDRKHFWKTSFLYENHRVVPTEISAVHRTYAGLQGSFFSGENFLRPSFFVGWERGEKDLCVFGVYLEIPDKQTIQVFGKAGENFKTASFFLHSPFSQEFRLFLGVTRTWNGSQTEDQWTLGIGISWEKFSSSFFGNRIGEEESFLTGKFGVNHVSQDGLEPNARFESANNFESRSFFGSKNSDPSKGSDDTKSKHKSDLSASQDWEKDKTKGPSPIRRYTIFSFSIQELLSAGFPLSSALKIHRASSRSREEFSDLFDSLSEKEQTKLFVLLKKKNPKPKRVNSFPSEEKR</sequence>
<reference evidence="2" key="1">
    <citation type="submission" date="2013-03" db="EMBL/GenBank/DDBJ databases">
        <authorList>
            <person name="Harkins D.M."/>
            <person name="Durkin A.S."/>
            <person name="Brinkac L.M."/>
            <person name="Haft D.H."/>
            <person name="Selengut J.D."/>
            <person name="Sanka R."/>
            <person name="DePew J."/>
            <person name="Purushe J."/>
            <person name="Hartskeerl R.A."/>
            <person name="Ahmed A."/>
            <person name="van der Linden H."/>
            <person name="Goris M.G.A."/>
            <person name="Vinetz J.M."/>
            <person name="Sutton G.G."/>
            <person name="Nierman W.C."/>
            <person name="Fouts D.E."/>
        </authorList>
    </citation>
    <scope>NUCLEOTIDE SEQUENCE [LARGE SCALE GENOMIC DNA]</scope>
    <source>
        <strain evidence="2">ICFT</strain>
    </source>
</reference>
<evidence type="ECO:0000313" key="2">
    <source>
        <dbReference type="EMBL" id="EMY78114.1"/>
    </source>
</evidence>
<proteinExistence type="predicted"/>
<organism evidence="2 3">
    <name type="scientific">Leptospira weilii serovar Ranarum str. ICFT</name>
    <dbReference type="NCBI Taxonomy" id="1218598"/>
    <lineage>
        <taxon>Bacteria</taxon>
        <taxon>Pseudomonadati</taxon>
        <taxon>Spirochaetota</taxon>
        <taxon>Spirochaetia</taxon>
        <taxon>Leptospirales</taxon>
        <taxon>Leptospiraceae</taxon>
        <taxon>Leptospira</taxon>
    </lineage>
</organism>
<dbReference type="AlphaFoldDB" id="N1WLT0"/>
<comment type="caution">
    <text evidence="2">The sequence shown here is derived from an EMBL/GenBank/DDBJ whole genome shotgun (WGS) entry which is preliminary data.</text>
</comment>
<feature type="region of interest" description="Disordered" evidence="1">
    <location>
        <begin position="288"/>
        <end position="324"/>
    </location>
</feature>
<gene>
    <name evidence="2" type="ORF">LEP1GSC060_1755</name>
</gene>